<evidence type="ECO:0000313" key="2">
    <source>
        <dbReference type="EMBL" id="CDM89678.1"/>
    </source>
</evidence>
<dbReference type="InterPro" id="IPR018004">
    <property type="entry name" value="KilA/APSES_HTH"/>
</dbReference>
<evidence type="ECO:0000313" key="3">
    <source>
        <dbReference type="Proteomes" id="UP000032930"/>
    </source>
</evidence>
<dbReference type="Proteomes" id="UP000032930">
    <property type="component" value="Chromosome"/>
</dbReference>
<dbReference type="PROSITE" id="PS51301">
    <property type="entry name" value="KILA_N"/>
    <property type="match status" value="1"/>
</dbReference>
<dbReference type="KEGG" id="xbv:XBW1_2321"/>
<dbReference type="SMART" id="SM01252">
    <property type="entry name" value="KilA-N"/>
    <property type="match status" value="1"/>
</dbReference>
<dbReference type="EMBL" id="FO818637">
    <property type="protein sequence ID" value="CDM89678.1"/>
    <property type="molecule type" value="Genomic_DNA"/>
</dbReference>
<dbReference type="SUPFAM" id="SSF54616">
    <property type="entry name" value="DNA-binding domain of Mlu1-box binding protein MBP1"/>
    <property type="match status" value="1"/>
</dbReference>
<organism evidence="2 3">
    <name type="scientific">Xenorhabdus bovienii</name>
    <name type="common">Xenorhabdus nematophila subsp. bovienii</name>
    <dbReference type="NCBI Taxonomy" id="40576"/>
    <lineage>
        <taxon>Bacteria</taxon>
        <taxon>Pseudomonadati</taxon>
        <taxon>Pseudomonadota</taxon>
        <taxon>Gammaproteobacteria</taxon>
        <taxon>Enterobacterales</taxon>
        <taxon>Morganellaceae</taxon>
        <taxon>Xenorhabdus</taxon>
    </lineage>
</organism>
<dbReference type="AlphaFoldDB" id="A0A0B6XAC2"/>
<dbReference type="InterPro" id="IPR036887">
    <property type="entry name" value="HTH_APSES_sf"/>
</dbReference>
<dbReference type="InterPro" id="IPR018874">
    <property type="entry name" value="Phage_Mx8_p63_C"/>
</dbReference>
<reference evidence="2 3" key="1">
    <citation type="submission" date="2014-02" db="EMBL/GenBank/DDBJ databases">
        <authorList>
            <person name="Genoscope - CEA"/>
        </authorList>
    </citation>
    <scope>NUCLEOTIDE SEQUENCE [LARGE SCALE GENOMIC DNA]</scope>
    <source>
        <strain evidence="2 3">CS03</strain>
    </source>
</reference>
<gene>
    <name evidence="2" type="ORF">XBW1_2321</name>
</gene>
<name>A0A0B6XAC2_XENBV</name>
<dbReference type="Pfam" id="PF04383">
    <property type="entry name" value="KilA-N"/>
    <property type="match status" value="1"/>
</dbReference>
<dbReference type="RefSeq" id="WP_242425292.1">
    <property type="nucleotide sequence ID" value="NZ_CAWMEF010000001.1"/>
</dbReference>
<proteinExistence type="predicted"/>
<accession>A0A0B6XAC2</accession>
<protein>
    <submittedName>
        <fullName evidence="2">Putative bacteriophage protein</fullName>
    </submittedName>
</protein>
<feature type="domain" description="KilA-N" evidence="1">
    <location>
        <begin position="60"/>
        <end position="188"/>
    </location>
</feature>
<dbReference type="InterPro" id="IPR017880">
    <property type="entry name" value="KilA_N"/>
</dbReference>
<evidence type="ECO:0000259" key="1">
    <source>
        <dbReference type="PROSITE" id="PS51301"/>
    </source>
</evidence>
<dbReference type="GO" id="GO:0003677">
    <property type="term" value="F:DNA binding"/>
    <property type="evidence" value="ECO:0007669"/>
    <property type="project" value="InterPro"/>
</dbReference>
<sequence length="340" mass="38458">MPSVNAGGFFVSEFRALTAHINKTQPYRKSNLRNPLMGISAGGFLREQVRFSIRKYPMSNIIPFEYDGHPIRFNEEGWINATDIAMKFDKEPTAWLRQIDVLEYISALSFRVFGISGTVPEINEIKRLAISSGAARAKILRFAKKSGLVKVKSGPTGGTWLHPKLAIRFARWLSVDFEIWCDEQIDVLIRGIQPTFTDQRINAIFLLDKPATWEKRFQQPFYQALSRMSGLPYKGHVGGTPSLFGMITSKWVYQVVLPDSVYAEAKEAAKSSGDKIHQYLKPEARKLVQEQLKAVTILANGCVDYKDFEARCVQSFGKSGEQGLLILPIEREFSYSAVRH</sequence>
<dbReference type="Pfam" id="PF10546">
    <property type="entry name" value="P63C"/>
    <property type="match status" value="1"/>
</dbReference>